<name>A0A8S5SNT7_9CAUD</name>
<accession>A0A8S5SNT7</accession>
<protein>
    <submittedName>
        <fullName evidence="1">Endodeoxyribonuclease RusA</fullName>
    </submittedName>
</protein>
<dbReference type="GO" id="GO:0000287">
    <property type="term" value="F:magnesium ion binding"/>
    <property type="evidence" value="ECO:0007669"/>
    <property type="project" value="InterPro"/>
</dbReference>
<sequence length="125" mass="14754">MYRYNLEINARPIPKARPRLSKFAVYTPKKTADYEKLIAYEWKRRYKNLILKNAVKLDLLFCFKKAKSCKKDYHTQRPDIDNLEKAILDGLNKTAFVDDCQVVEMKSQKVFSDVDKIVITVTEME</sequence>
<dbReference type="GO" id="GO:0006281">
    <property type="term" value="P:DNA repair"/>
    <property type="evidence" value="ECO:0007669"/>
    <property type="project" value="InterPro"/>
</dbReference>
<dbReference type="SUPFAM" id="SSF103084">
    <property type="entry name" value="Holliday junction resolvase RusA"/>
    <property type="match status" value="1"/>
</dbReference>
<dbReference type="GO" id="GO:0006310">
    <property type="term" value="P:DNA recombination"/>
    <property type="evidence" value="ECO:0007669"/>
    <property type="project" value="InterPro"/>
</dbReference>
<reference evidence="1" key="1">
    <citation type="journal article" date="2021" name="Proc. Natl. Acad. Sci. U.S.A.">
        <title>A Catalog of Tens of Thousands of Viruses from Human Metagenomes Reveals Hidden Associations with Chronic Diseases.</title>
        <authorList>
            <person name="Tisza M.J."/>
            <person name="Buck C.B."/>
        </authorList>
    </citation>
    <scope>NUCLEOTIDE SEQUENCE</scope>
    <source>
        <strain evidence="1">CtnR613</strain>
    </source>
</reference>
<proteinExistence type="predicted"/>
<evidence type="ECO:0000313" key="1">
    <source>
        <dbReference type="EMBL" id="DAF52622.1"/>
    </source>
</evidence>
<dbReference type="InterPro" id="IPR008822">
    <property type="entry name" value="Endonuclease_RusA-like"/>
</dbReference>
<dbReference type="Pfam" id="PF05866">
    <property type="entry name" value="RusA"/>
    <property type="match status" value="1"/>
</dbReference>
<organism evidence="1">
    <name type="scientific">Siphoviridae sp. ctnR613</name>
    <dbReference type="NCBI Taxonomy" id="2827939"/>
    <lineage>
        <taxon>Viruses</taxon>
        <taxon>Duplodnaviria</taxon>
        <taxon>Heunggongvirae</taxon>
        <taxon>Uroviricota</taxon>
        <taxon>Caudoviricetes</taxon>
    </lineage>
</organism>
<dbReference type="Gene3D" id="3.30.1330.70">
    <property type="entry name" value="Holliday junction resolvase RusA"/>
    <property type="match status" value="1"/>
</dbReference>
<dbReference type="EMBL" id="BK032640">
    <property type="protein sequence ID" value="DAF52622.1"/>
    <property type="molecule type" value="Genomic_DNA"/>
</dbReference>
<dbReference type="InterPro" id="IPR036614">
    <property type="entry name" value="RusA-like_sf"/>
</dbReference>